<name>A0A328AW51_9CAUL</name>
<organism evidence="3 4">
    <name type="scientific">Phenylobacterium hankyongense</name>
    <dbReference type="NCBI Taxonomy" id="1813876"/>
    <lineage>
        <taxon>Bacteria</taxon>
        <taxon>Pseudomonadati</taxon>
        <taxon>Pseudomonadota</taxon>
        <taxon>Alphaproteobacteria</taxon>
        <taxon>Caulobacterales</taxon>
        <taxon>Caulobacteraceae</taxon>
        <taxon>Phenylobacterium</taxon>
    </lineage>
</organism>
<keyword evidence="4" id="KW-1185">Reference proteome</keyword>
<dbReference type="AlphaFoldDB" id="A0A328AW51"/>
<reference evidence="4" key="1">
    <citation type="submission" date="2018-05" db="EMBL/GenBank/DDBJ databases">
        <authorList>
            <person name="Li X."/>
        </authorList>
    </citation>
    <scope>NUCLEOTIDE SEQUENCE [LARGE SCALE GENOMIC DNA]</scope>
    <source>
        <strain evidence="4">HKS-05</strain>
    </source>
</reference>
<dbReference type="OrthoDB" id="793407at2"/>
<proteinExistence type="inferred from homology"/>
<comment type="similarity">
    <text evidence="1">Belongs to the AHA1 family.</text>
</comment>
<dbReference type="Pfam" id="PF08327">
    <property type="entry name" value="AHSA1"/>
    <property type="match status" value="1"/>
</dbReference>
<dbReference type="CDD" id="cd08891">
    <property type="entry name" value="SRPBCC_CalC"/>
    <property type="match status" value="1"/>
</dbReference>
<dbReference type="EMBL" id="QFYP01000001">
    <property type="protein sequence ID" value="RAK58839.1"/>
    <property type="molecule type" value="Genomic_DNA"/>
</dbReference>
<dbReference type="SUPFAM" id="SSF55961">
    <property type="entry name" value="Bet v1-like"/>
    <property type="match status" value="1"/>
</dbReference>
<comment type="caution">
    <text evidence="3">The sequence shown here is derived from an EMBL/GenBank/DDBJ whole genome shotgun (WGS) entry which is preliminary data.</text>
</comment>
<accession>A0A328AW51</accession>
<evidence type="ECO:0000256" key="1">
    <source>
        <dbReference type="ARBA" id="ARBA00006817"/>
    </source>
</evidence>
<feature type="domain" description="Activator of Hsp90 ATPase homologue 1/2-like C-terminal" evidence="2">
    <location>
        <begin position="13"/>
        <end position="142"/>
    </location>
</feature>
<evidence type="ECO:0000313" key="3">
    <source>
        <dbReference type="EMBL" id="RAK58839.1"/>
    </source>
</evidence>
<dbReference type="Gene3D" id="3.30.530.20">
    <property type="match status" value="1"/>
</dbReference>
<evidence type="ECO:0000313" key="4">
    <source>
        <dbReference type="Proteomes" id="UP000249842"/>
    </source>
</evidence>
<sequence>MTIAPIRRTAHTKAPPAKAFEIFTGQIGRWWPKGNGVGAQPLVEVVIQPGVGGRWFERDAEGHETQWGCVLEWDPPGRLVLGWQLNREKRFDPHLITEVELTFRAAPDGGTDVSLEHRNLERFGQDAVQWLSSIGGGWTQKLGEYADYADDLPDQEE</sequence>
<dbReference type="InterPro" id="IPR013538">
    <property type="entry name" value="ASHA1/2-like_C"/>
</dbReference>
<dbReference type="Proteomes" id="UP000249842">
    <property type="component" value="Unassembled WGS sequence"/>
</dbReference>
<dbReference type="InterPro" id="IPR023393">
    <property type="entry name" value="START-like_dom_sf"/>
</dbReference>
<dbReference type="RefSeq" id="WP_111456132.1">
    <property type="nucleotide sequence ID" value="NZ_QFYP01000001.1"/>
</dbReference>
<gene>
    <name evidence="3" type="ORF">DJ021_03005</name>
</gene>
<evidence type="ECO:0000259" key="2">
    <source>
        <dbReference type="Pfam" id="PF08327"/>
    </source>
</evidence>
<protein>
    <submittedName>
        <fullName evidence="3">ATPase</fullName>
    </submittedName>
</protein>